<sequence>MPATGARCATPALTPPSPSLTPPCADDPSHRPRHRFLHPGMEAGPYHRRPAADPRIGPAWAGQRVR</sequence>
<gene>
    <name evidence="2" type="ORF">G6F50_018426</name>
</gene>
<evidence type="ECO:0000313" key="3">
    <source>
        <dbReference type="Proteomes" id="UP000740926"/>
    </source>
</evidence>
<dbReference type="Proteomes" id="UP000740926">
    <property type="component" value="Unassembled WGS sequence"/>
</dbReference>
<accession>A0A9P6XMW5</accession>
<name>A0A9P6XMW5_9FUNG</name>
<evidence type="ECO:0000256" key="1">
    <source>
        <dbReference type="SAM" id="MobiDB-lite"/>
    </source>
</evidence>
<comment type="caution">
    <text evidence="2">The sequence shown here is derived from an EMBL/GenBank/DDBJ whole genome shotgun (WGS) entry which is preliminary data.</text>
</comment>
<dbReference type="EMBL" id="JAANIU010018010">
    <property type="protein sequence ID" value="KAG1525901.1"/>
    <property type="molecule type" value="Genomic_DNA"/>
</dbReference>
<feature type="region of interest" description="Disordered" evidence="1">
    <location>
        <begin position="1"/>
        <end position="66"/>
    </location>
</feature>
<evidence type="ECO:0000313" key="2">
    <source>
        <dbReference type="EMBL" id="KAG1525901.1"/>
    </source>
</evidence>
<dbReference type="AlphaFoldDB" id="A0A9P6XMW5"/>
<keyword evidence="3" id="KW-1185">Reference proteome</keyword>
<organism evidence="2 3">
    <name type="scientific">Rhizopus delemar</name>
    <dbReference type="NCBI Taxonomy" id="936053"/>
    <lineage>
        <taxon>Eukaryota</taxon>
        <taxon>Fungi</taxon>
        <taxon>Fungi incertae sedis</taxon>
        <taxon>Mucoromycota</taxon>
        <taxon>Mucoromycotina</taxon>
        <taxon>Mucoromycetes</taxon>
        <taxon>Mucorales</taxon>
        <taxon>Mucorineae</taxon>
        <taxon>Rhizopodaceae</taxon>
        <taxon>Rhizopus</taxon>
    </lineage>
</organism>
<reference evidence="2 3" key="1">
    <citation type="journal article" date="2020" name="Microb. Genom.">
        <title>Genetic diversity of clinical and environmental Mucorales isolates obtained from an investigation of mucormycosis cases among solid organ transplant recipients.</title>
        <authorList>
            <person name="Nguyen M.H."/>
            <person name="Kaul D."/>
            <person name="Muto C."/>
            <person name="Cheng S.J."/>
            <person name="Richter R.A."/>
            <person name="Bruno V.M."/>
            <person name="Liu G."/>
            <person name="Beyhan S."/>
            <person name="Sundermann A.J."/>
            <person name="Mounaud S."/>
            <person name="Pasculle A.W."/>
            <person name="Nierman W.C."/>
            <person name="Driscoll E."/>
            <person name="Cumbie R."/>
            <person name="Clancy C.J."/>
            <person name="Dupont C.L."/>
        </authorList>
    </citation>
    <scope>NUCLEOTIDE SEQUENCE [LARGE SCALE GENOMIC DNA]</scope>
    <source>
        <strain evidence="2 3">GL24</strain>
    </source>
</reference>
<protein>
    <submittedName>
        <fullName evidence="2">Uncharacterized protein</fullName>
    </submittedName>
</protein>
<proteinExistence type="predicted"/>